<name>A0A0B1Z4J4_9PSED</name>
<comment type="caution">
    <text evidence="1">The sequence shown here is derived from an EMBL/GenBank/DDBJ whole genome shotgun (WGS) entry which is preliminary data.</text>
</comment>
<proteinExistence type="predicted"/>
<gene>
    <name evidence="1" type="ORF">JZ00_13800</name>
</gene>
<sequence length="1153" mass="127136">MSEFLIEQIELDGTFLRSISLTRDLHSPESLDNYLITPAVLTVLRQIGGALHAGSAQRAWKVMGPYGSGKSALGLLIARLLDSKHADGPLAQQLHEVAPEIAAAFRAQNNRFALAVSGSRVSLGEALAQAMLDALASLPKSRIATQFARQVDLASSSYRELPINAAVGAMLGDFVAVVQTAGYRGALLLVDELGKFIEHAALHPEGGDLMALQQIAEAASHSTDDRLLVMAMLHQHFDAYARGVGRSLSEEWHKVSARFDDVPFDEPVERYAYFAKHALAVQAPITEKVDYQQKARSLYATSATFNFFRSIDGDTVLGQAEVLYPLHPAALASLAVISKRFGQSERSFHAFMRGHEVGALRDFATTTAASPDAWYTLPHLYGYLAAGSGLHFRDLEQQRRWDFACSVIERGDADLSELQVQLLKALAVIELVAATLHVVTTAELLAFAVKNEAGAVEEVQDALAGLAFRSILQHRHANNDYVFAVSTAVNIEALFQETLQRSEQELMFSGIAHVLSDRSVIASRHYQQTGTLRSARVVAGAPETIKAVLAQPTQHDGTIGLMFVDAAMIEQVNNAQQIVVEMRDPQTLSAIIRVGEQERAALIEYSRWAWVHDQVKSRLLDPWTERHVETQLGRAREQVARLVLAILNRQHESNNSLSYWYAGEVVVGSQSMNMSQAASWLFDSVFNSAPVIHNELINKDKPSSAITLARQRLFELLDKNGDQELLGLSDFPPERLLYGSLLQSTRLHRQVGKRWQLSAPDKDSGEGIRKVWAELDAALKADDQISFADVIARLALPPLGVRNGPASIWCVTYLLVNRDSCAIFERGSLVIAMTPEHLQRMFRSPQTFKLRRFDTVSERKDLVQDYAAALASVGVQVGIDATYLDVAREMIRWYMRLPQYTQETLRVSPTTKALRDVLKRATDPVALLAQDIPRVLAAGQSSAGGDFRTSLGNSLTELGLAFRYLQDEISQAMGQAFSIAGSLKLLRSQLQAECADVVGRLVEADLKAFIMRCSDITLTDDKWLDSIASVVVHRPLDVWTDSQISLFASQVKALCKRYKRWLQVAMSDGELERHTQRFVGLTLTLPSGEEAAMLLTADTETQNAADLLVEEMTQQAGGDRDRVAATLAQALMKLQSTANTEKKERAHEQRTAG</sequence>
<evidence type="ECO:0008006" key="3">
    <source>
        <dbReference type="Google" id="ProtNLM"/>
    </source>
</evidence>
<organism evidence="1 2">
    <name type="scientific">Pseudomonas frederiksbergensis</name>
    <dbReference type="NCBI Taxonomy" id="104087"/>
    <lineage>
        <taxon>Bacteria</taxon>
        <taxon>Pseudomonadati</taxon>
        <taxon>Pseudomonadota</taxon>
        <taxon>Gammaproteobacteria</taxon>
        <taxon>Pseudomonadales</taxon>
        <taxon>Pseudomonadaceae</taxon>
        <taxon>Pseudomonas</taxon>
    </lineage>
</organism>
<evidence type="ECO:0000313" key="2">
    <source>
        <dbReference type="Proteomes" id="UP000030949"/>
    </source>
</evidence>
<dbReference type="AlphaFoldDB" id="A0A0B1Z4J4"/>
<protein>
    <recommendedName>
        <fullName evidence="3">ATP-binding protein</fullName>
    </recommendedName>
</protein>
<accession>A0A0B1Z4J4</accession>
<dbReference type="EMBL" id="JQGJ01000007">
    <property type="protein sequence ID" value="KHK64288.1"/>
    <property type="molecule type" value="Genomic_DNA"/>
</dbReference>
<evidence type="ECO:0000313" key="1">
    <source>
        <dbReference type="EMBL" id="KHK64288.1"/>
    </source>
</evidence>
<dbReference type="RefSeq" id="WP_039591848.1">
    <property type="nucleotide sequence ID" value="NZ_JQGJ02000007.1"/>
</dbReference>
<dbReference type="OrthoDB" id="856045at2"/>
<dbReference type="Proteomes" id="UP000030949">
    <property type="component" value="Unassembled WGS sequence"/>
</dbReference>
<reference evidence="2" key="1">
    <citation type="submission" date="2015-03" db="EMBL/GenBank/DDBJ databases">
        <title>Pseudomonas frederiksbergensis hydrocarbon degrader.</title>
        <authorList>
            <person name="Brown L.M."/>
            <person name="Ruiz O.N."/>
            <person name="Mueller S."/>
            <person name="Gunasekera T.S."/>
        </authorList>
    </citation>
    <scope>NUCLEOTIDE SEQUENCE [LARGE SCALE GENOMIC DNA]</scope>
    <source>
        <strain evidence="2">SI8</strain>
    </source>
</reference>